<feature type="domain" description="Endoribonuclease YicC-like C-terminal" evidence="7">
    <location>
        <begin position="172"/>
        <end position="293"/>
    </location>
</feature>
<dbReference type="NCBIfam" id="TIGR00255">
    <property type="entry name" value="YicC/YloC family endoribonuclease"/>
    <property type="match status" value="1"/>
</dbReference>
<dbReference type="PANTHER" id="PTHR30636:SF3">
    <property type="entry name" value="UPF0701 PROTEIN YICC"/>
    <property type="match status" value="1"/>
</dbReference>
<dbReference type="GO" id="GO:0016787">
    <property type="term" value="F:hydrolase activity"/>
    <property type="evidence" value="ECO:0007669"/>
    <property type="project" value="UniProtKB-KW"/>
</dbReference>
<evidence type="ECO:0000256" key="1">
    <source>
        <dbReference type="ARBA" id="ARBA00001968"/>
    </source>
</evidence>
<keyword evidence="4" id="KW-0378">Hydrolase</keyword>
<evidence type="ECO:0000259" key="7">
    <source>
        <dbReference type="Pfam" id="PF08340"/>
    </source>
</evidence>
<comment type="cofactor">
    <cofactor evidence="1">
        <name>a divalent metal cation</name>
        <dbReference type="ChEBI" id="CHEBI:60240"/>
    </cofactor>
</comment>
<proteinExistence type="inferred from homology"/>
<dbReference type="GO" id="GO:0004521">
    <property type="term" value="F:RNA endonuclease activity"/>
    <property type="evidence" value="ECO:0007669"/>
    <property type="project" value="InterPro"/>
</dbReference>
<accession>A0A212LBM5</accession>
<evidence type="ECO:0000313" key="8">
    <source>
        <dbReference type="EMBL" id="SCM74964.1"/>
    </source>
</evidence>
<dbReference type="EMBL" id="FMJC01000002">
    <property type="protein sequence ID" value="SCM74964.1"/>
    <property type="molecule type" value="Genomic_DNA"/>
</dbReference>
<organism evidence="8">
    <name type="scientific">uncultured Desulfovibrio sp</name>
    <dbReference type="NCBI Taxonomy" id="167968"/>
    <lineage>
        <taxon>Bacteria</taxon>
        <taxon>Pseudomonadati</taxon>
        <taxon>Thermodesulfobacteriota</taxon>
        <taxon>Desulfovibrionia</taxon>
        <taxon>Desulfovibrionales</taxon>
        <taxon>Desulfovibrionaceae</taxon>
        <taxon>Desulfovibrio</taxon>
        <taxon>environmental samples</taxon>
    </lineage>
</organism>
<feature type="domain" description="Endoribonuclease YicC-like N-terminal" evidence="6">
    <location>
        <begin position="2"/>
        <end position="155"/>
    </location>
</feature>
<dbReference type="Pfam" id="PF08340">
    <property type="entry name" value="YicC-like_C"/>
    <property type="match status" value="1"/>
</dbReference>
<dbReference type="AlphaFoldDB" id="A0A212LBM5"/>
<evidence type="ECO:0008006" key="9">
    <source>
        <dbReference type="Google" id="ProtNLM"/>
    </source>
</evidence>
<reference evidence="8" key="1">
    <citation type="submission" date="2016-08" db="EMBL/GenBank/DDBJ databases">
        <authorList>
            <person name="Seilhamer J.J."/>
        </authorList>
    </citation>
    <scope>NUCLEOTIDE SEQUENCE</scope>
    <source>
        <strain evidence="8">86-1</strain>
    </source>
</reference>
<sequence>MLRSMTGFGRCLVENTHTIQQWEIKSVNSRHLDLKWRLPLAVRSLEPRLEKVVRRFASRGRVDISLILQYAPGDAPAVRFDASQANAILDSLHDLAQARNENFTPDYNALMQISSLWGDNGEEMDEELTTNLEEGLALALEDWNEARATEGRALATDMHSRILRMEEWTGLIAERAPAIKEERAAILHERLGEALAQHGQELEENRFLQEIVVVADRLDVSEELTRLTTHLERLHDLLQSAGDAGRRLDFTLQECFREINTCGNKLPDVQLSRLVVDFKNELEKCREQVQNLE</sequence>
<name>A0A212LBM5_9BACT</name>
<keyword evidence="3" id="KW-0255">Endonuclease</keyword>
<evidence type="ECO:0000256" key="2">
    <source>
        <dbReference type="ARBA" id="ARBA00022722"/>
    </source>
</evidence>
<evidence type="ECO:0000259" key="6">
    <source>
        <dbReference type="Pfam" id="PF03755"/>
    </source>
</evidence>
<comment type="similarity">
    <text evidence="5">Belongs to the YicC/YloC family.</text>
</comment>
<dbReference type="PANTHER" id="PTHR30636">
    <property type="entry name" value="UPF0701 PROTEIN YICC"/>
    <property type="match status" value="1"/>
</dbReference>
<dbReference type="Pfam" id="PF03755">
    <property type="entry name" value="YicC-like_N"/>
    <property type="match status" value="1"/>
</dbReference>
<evidence type="ECO:0000256" key="4">
    <source>
        <dbReference type="ARBA" id="ARBA00022801"/>
    </source>
</evidence>
<dbReference type="InterPro" id="IPR013551">
    <property type="entry name" value="YicC-like_C"/>
</dbReference>
<keyword evidence="2" id="KW-0540">Nuclease</keyword>
<protein>
    <recommendedName>
        <fullName evidence="9">YicC family protein</fullName>
    </recommendedName>
</protein>
<dbReference type="InterPro" id="IPR005229">
    <property type="entry name" value="YicC/YloC-like"/>
</dbReference>
<dbReference type="InterPro" id="IPR013527">
    <property type="entry name" value="YicC-like_N"/>
</dbReference>
<dbReference type="RefSeq" id="WP_179981412.1">
    <property type="nucleotide sequence ID" value="NZ_LT608333.1"/>
</dbReference>
<evidence type="ECO:0000256" key="5">
    <source>
        <dbReference type="ARBA" id="ARBA00035648"/>
    </source>
</evidence>
<evidence type="ECO:0000256" key="3">
    <source>
        <dbReference type="ARBA" id="ARBA00022759"/>
    </source>
</evidence>
<gene>
    <name evidence="8" type="ORF">KL86DES1_22263</name>
</gene>